<evidence type="ECO:0000313" key="2">
    <source>
        <dbReference type="Proteomes" id="UP001281147"/>
    </source>
</evidence>
<proteinExistence type="predicted"/>
<name>A0ACC3MB59_9PEZI</name>
<dbReference type="EMBL" id="JAUTXU010000363">
    <property type="protein sequence ID" value="KAK3683181.1"/>
    <property type="molecule type" value="Genomic_DNA"/>
</dbReference>
<dbReference type="Proteomes" id="UP001281147">
    <property type="component" value="Unassembled WGS sequence"/>
</dbReference>
<evidence type="ECO:0000313" key="1">
    <source>
        <dbReference type="EMBL" id="KAK3683181.1"/>
    </source>
</evidence>
<protein>
    <submittedName>
        <fullName evidence="1">Uncharacterized protein</fullName>
    </submittedName>
</protein>
<comment type="caution">
    <text evidence="1">The sequence shown here is derived from an EMBL/GenBank/DDBJ whole genome shotgun (WGS) entry which is preliminary data.</text>
</comment>
<keyword evidence="2" id="KW-1185">Reference proteome</keyword>
<accession>A0ACC3MB59</accession>
<reference evidence="1" key="1">
    <citation type="submission" date="2023-07" db="EMBL/GenBank/DDBJ databases">
        <title>Black Yeasts Isolated from many extreme environments.</title>
        <authorList>
            <person name="Coleine C."/>
            <person name="Stajich J.E."/>
            <person name="Selbmann L."/>
        </authorList>
    </citation>
    <scope>NUCLEOTIDE SEQUENCE</scope>
    <source>
        <strain evidence="1">CCFEE 5714</strain>
    </source>
</reference>
<sequence>MSETTTMTKASIEPAQDGYYWRKATTKNGKEIEIAIRPLGSAFDFAVDWPVDDVWKTSDDNFLNWSGIANYMVGHSSSLFYRYFIQISAKKTFYFQLTDGEGDKYVLRVFDTTQDHILRYNSDDSNIKRVTNA</sequence>
<gene>
    <name evidence="1" type="ORF">LTR37_020494</name>
</gene>
<organism evidence="1 2">
    <name type="scientific">Vermiconidia calcicola</name>
    <dbReference type="NCBI Taxonomy" id="1690605"/>
    <lineage>
        <taxon>Eukaryota</taxon>
        <taxon>Fungi</taxon>
        <taxon>Dikarya</taxon>
        <taxon>Ascomycota</taxon>
        <taxon>Pezizomycotina</taxon>
        <taxon>Dothideomycetes</taxon>
        <taxon>Dothideomycetidae</taxon>
        <taxon>Mycosphaerellales</taxon>
        <taxon>Extremaceae</taxon>
        <taxon>Vermiconidia</taxon>
    </lineage>
</organism>